<dbReference type="InterPro" id="IPR002694">
    <property type="entry name" value="Znf_CHC2"/>
</dbReference>
<dbReference type="GO" id="GO:0000428">
    <property type="term" value="C:DNA-directed RNA polymerase complex"/>
    <property type="evidence" value="ECO:0007669"/>
    <property type="project" value="UniProtKB-KW"/>
</dbReference>
<evidence type="ECO:0000256" key="3">
    <source>
        <dbReference type="ARBA" id="ARBA00022679"/>
    </source>
</evidence>
<keyword evidence="3 12" id="KW-0808">Transferase</keyword>
<evidence type="ECO:0000256" key="8">
    <source>
        <dbReference type="ARBA" id="ARBA00022833"/>
    </source>
</evidence>
<dbReference type="InterPro" id="IPR034151">
    <property type="entry name" value="TOPRIM_DnaG_bac"/>
</dbReference>
<dbReference type="GO" id="GO:0003899">
    <property type="term" value="F:DNA-directed RNA polymerase activity"/>
    <property type="evidence" value="ECO:0007669"/>
    <property type="project" value="UniProtKB-UniRule"/>
</dbReference>
<dbReference type="SUPFAM" id="SSF57783">
    <property type="entry name" value="Zinc beta-ribbon"/>
    <property type="match status" value="1"/>
</dbReference>
<evidence type="ECO:0000259" key="15">
    <source>
        <dbReference type="PROSITE" id="PS50880"/>
    </source>
</evidence>
<proteinExistence type="inferred from homology"/>
<reference evidence="16" key="1">
    <citation type="submission" date="2020-10" db="EMBL/GenBank/DDBJ databases">
        <authorList>
            <person name="Gilroy R."/>
        </authorList>
    </citation>
    <scope>NUCLEOTIDE SEQUENCE</scope>
    <source>
        <strain evidence="16">CHK154-7741</strain>
    </source>
</reference>
<dbReference type="SMART" id="SM00493">
    <property type="entry name" value="TOPRIM"/>
    <property type="match status" value="1"/>
</dbReference>
<gene>
    <name evidence="12" type="primary">dnaG</name>
    <name evidence="16" type="ORF">IAD26_03335</name>
</gene>
<dbReference type="GO" id="GO:0005737">
    <property type="term" value="C:cytoplasm"/>
    <property type="evidence" value="ECO:0007669"/>
    <property type="project" value="TreeGrafter"/>
</dbReference>
<dbReference type="HAMAP" id="MF_00974">
    <property type="entry name" value="DNA_primase_DnaG"/>
    <property type="match status" value="1"/>
</dbReference>
<dbReference type="InterPro" id="IPR006295">
    <property type="entry name" value="DNA_primase_DnaG"/>
</dbReference>
<dbReference type="InterPro" id="IPR006171">
    <property type="entry name" value="TOPRIM_dom"/>
</dbReference>
<comment type="catalytic activity">
    <reaction evidence="12">
        <text>ssDNA + n NTP = ssDNA/pppN(pN)n-1 hybrid + (n-1) diphosphate.</text>
        <dbReference type="EC" id="2.7.7.101"/>
    </reaction>
</comment>
<dbReference type="Gene3D" id="3.90.980.10">
    <property type="entry name" value="DNA primase, catalytic core, N-terminal domain"/>
    <property type="match status" value="1"/>
</dbReference>
<keyword evidence="4 12" id="KW-0548">Nucleotidyltransferase</keyword>
<evidence type="ECO:0000256" key="4">
    <source>
        <dbReference type="ARBA" id="ARBA00022695"/>
    </source>
</evidence>
<evidence type="ECO:0000256" key="9">
    <source>
        <dbReference type="ARBA" id="ARBA00022842"/>
    </source>
</evidence>
<dbReference type="GO" id="GO:0003677">
    <property type="term" value="F:DNA binding"/>
    <property type="evidence" value="ECO:0007669"/>
    <property type="project" value="UniProtKB-KW"/>
</dbReference>
<evidence type="ECO:0000313" key="17">
    <source>
        <dbReference type="Proteomes" id="UP000886748"/>
    </source>
</evidence>
<keyword evidence="6 12" id="KW-0479">Metal-binding</keyword>
<dbReference type="CDD" id="cd03364">
    <property type="entry name" value="TOPRIM_DnaG_primases"/>
    <property type="match status" value="1"/>
</dbReference>
<keyword evidence="1 12" id="KW-0240">DNA-directed RNA polymerase</keyword>
<dbReference type="InterPro" id="IPR013264">
    <property type="entry name" value="DNAG_N"/>
</dbReference>
<evidence type="ECO:0000256" key="7">
    <source>
        <dbReference type="ARBA" id="ARBA00022771"/>
    </source>
</evidence>
<comment type="caution">
    <text evidence="16">The sequence shown here is derived from an EMBL/GenBank/DDBJ whole genome shotgun (WGS) entry which is preliminary data.</text>
</comment>
<dbReference type="Pfam" id="PF08275">
    <property type="entry name" value="DNAG_N"/>
    <property type="match status" value="1"/>
</dbReference>
<name>A0A9D1MZH4_9CLOT</name>
<protein>
    <recommendedName>
        <fullName evidence="12 13">DNA primase</fullName>
        <ecNumber evidence="12">2.7.7.101</ecNumber>
    </recommendedName>
</protein>
<evidence type="ECO:0000256" key="10">
    <source>
        <dbReference type="ARBA" id="ARBA00023125"/>
    </source>
</evidence>
<organism evidence="16 17">
    <name type="scientific">Candidatus Limenecus avicola</name>
    <dbReference type="NCBI Taxonomy" id="2840847"/>
    <lineage>
        <taxon>Bacteria</taxon>
        <taxon>Bacillati</taxon>
        <taxon>Bacillota</taxon>
        <taxon>Clostridia</taxon>
        <taxon>Eubacteriales</taxon>
        <taxon>Clostridiaceae</taxon>
        <taxon>Clostridiaceae incertae sedis</taxon>
        <taxon>Candidatus Limenecus</taxon>
    </lineage>
</organism>
<dbReference type="EMBL" id="DVOD01000023">
    <property type="protein sequence ID" value="HIU92151.1"/>
    <property type="molecule type" value="Genomic_DNA"/>
</dbReference>
<feature type="domain" description="Toprim" evidence="15">
    <location>
        <begin position="258"/>
        <end position="341"/>
    </location>
</feature>
<dbReference type="SMART" id="SM00400">
    <property type="entry name" value="ZnF_CHCC"/>
    <property type="match status" value="1"/>
</dbReference>
<evidence type="ECO:0000256" key="2">
    <source>
        <dbReference type="ARBA" id="ARBA00022515"/>
    </source>
</evidence>
<sequence>MNGLTYQDVVAQIKDRLDIVDVVSKHVILKKSGGNYWGCCPFHNEKTPSFSVSPAKQIYKCFGCGEGGDVLSFLMKINNQSFAEVVKEQAEILGIELPNNFDKSKDNKDIKEQIYSCMKDAAEFYKKTLLENKTSEAYQYLANRGITDENIETYRLGFAPNAYDALQKFLKVKHNEEIQEKAGLIIKRENGNGFIDRFRNRITIPIFDEKGNIVAFGARAIEAGQNPKYLNSPETLVYNKSHVLYGLYHAKEAIKEKDSIVIMEGYFDVISAQVNGVKNAVGACGTALTDSHVKLISRYTQSRKIYLAFDTDKAGQMATKRGAEVIKEAFSGLGNIKQFDESFASTSENTDRYSCELRVVVPPEGKDPDEFIRENGAEAYAQVLRQAPLLVDFQIESVLKAYQKGMSPVEKSAIVKEVLPYLLEIGNNIVRDEYVKIVSSRLDITENSLQKELLNSSGKGLNNTYSQKPKPQTQLAPIVKKSLNISEKAQKNLLSMYLINESSYNIQTLNSILKEVEYTNDTLIIVKDTIDKLVGRVNNVKELIETLYTEFAEDYEVKDIITDLIYLSDSFKNLSDKDFKIAINENIETIKSFKEKELKSHLRSQYKQVNDDDIKAIEQQIQLKELLKNKNKLRTGDN</sequence>
<dbReference type="Pfam" id="PF01807">
    <property type="entry name" value="Zn_ribbon_DnaG"/>
    <property type="match status" value="1"/>
</dbReference>
<dbReference type="Proteomes" id="UP000886748">
    <property type="component" value="Unassembled WGS sequence"/>
</dbReference>
<keyword evidence="7 12" id="KW-0863">Zinc-finger</keyword>
<keyword evidence="8 12" id="KW-0862">Zinc</keyword>
<dbReference type="Pfam" id="PF13155">
    <property type="entry name" value="Toprim_2"/>
    <property type="match status" value="1"/>
</dbReference>
<keyword evidence="9" id="KW-0460">Magnesium</keyword>
<keyword evidence="2 12" id="KW-0639">Primosome</keyword>
<dbReference type="InterPro" id="IPR030846">
    <property type="entry name" value="DnaG_bac"/>
</dbReference>
<evidence type="ECO:0000256" key="5">
    <source>
        <dbReference type="ARBA" id="ARBA00022705"/>
    </source>
</evidence>
<accession>A0A9D1MZH4</accession>
<dbReference type="Gene3D" id="3.40.1360.10">
    <property type="match status" value="1"/>
</dbReference>
<keyword evidence="11 12" id="KW-0804">Transcription</keyword>
<evidence type="ECO:0000256" key="1">
    <source>
        <dbReference type="ARBA" id="ARBA00022478"/>
    </source>
</evidence>
<dbReference type="AlphaFoldDB" id="A0A9D1MZH4"/>
<evidence type="ECO:0000256" key="11">
    <source>
        <dbReference type="ARBA" id="ARBA00023163"/>
    </source>
</evidence>
<dbReference type="PIRSF" id="PIRSF002811">
    <property type="entry name" value="DnaG"/>
    <property type="match status" value="1"/>
</dbReference>
<evidence type="ECO:0000256" key="6">
    <source>
        <dbReference type="ARBA" id="ARBA00022723"/>
    </source>
</evidence>
<dbReference type="GO" id="GO:0008270">
    <property type="term" value="F:zinc ion binding"/>
    <property type="evidence" value="ECO:0007669"/>
    <property type="project" value="UniProtKB-UniRule"/>
</dbReference>
<evidence type="ECO:0000313" key="16">
    <source>
        <dbReference type="EMBL" id="HIU92151.1"/>
    </source>
</evidence>
<evidence type="ECO:0000256" key="12">
    <source>
        <dbReference type="HAMAP-Rule" id="MF_00974"/>
    </source>
</evidence>
<dbReference type="PANTHER" id="PTHR30313">
    <property type="entry name" value="DNA PRIMASE"/>
    <property type="match status" value="1"/>
</dbReference>
<keyword evidence="5 12" id="KW-0235">DNA replication</keyword>
<dbReference type="InterPro" id="IPR037068">
    <property type="entry name" value="DNA_primase_core_N_sf"/>
</dbReference>
<dbReference type="GO" id="GO:0006269">
    <property type="term" value="P:DNA replication, synthesis of primer"/>
    <property type="evidence" value="ECO:0007669"/>
    <property type="project" value="UniProtKB-UniRule"/>
</dbReference>
<dbReference type="NCBIfam" id="TIGR01391">
    <property type="entry name" value="dnaG"/>
    <property type="match status" value="1"/>
</dbReference>
<dbReference type="Gene3D" id="3.90.580.10">
    <property type="entry name" value="Zinc finger, CHC2-type domain"/>
    <property type="match status" value="1"/>
</dbReference>
<dbReference type="Pfam" id="PF10410">
    <property type="entry name" value="DnaB_bind"/>
    <property type="match status" value="1"/>
</dbReference>
<comment type="function">
    <text evidence="12 13">RNA polymerase that catalyzes the synthesis of short RNA molecules used as primers for DNA polymerase during DNA replication.</text>
</comment>
<dbReference type="InterPro" id="IPR036977">
    <property type="entry name" value="DNA_primase_Znf_CHC2"/>
</dbReference>
<dbReference type="InterPro" id="IPR019475">
    <property type="entry name" value="DNA_primase_DnaB-bd"/>
</dbReference>
<dbReference type="GO" id="GO:1990077">
    <property type="term" value="C:primosome complex"/>
    <property type="evidence" value="ECO:0007669"/>
    <property type="project" value="UniProtKB-KW"/>
</dbReference>
<comment type="similarity">
    <text evidence="12 13">Belongs to the DnaG primase family.</text>
</comment>
<dbReference type="InterPro" id="IPR050219">
    <property type="entry name" value="DnaG_primase"/>
</dbReference>
<dbReference type="PANTHER" id="PTHR30313:SF2">
    <property type="entry name" value="DNA PRIMASE"/>
    <property type="match status" value="1"/>
</dbReference>
<feature type="zinc finger region" description="CHC2-type" evidence="12 14">
    <location>
        <begin position="40"/>
        <end position="64"/>
    </location>
</feature>
<reference evidence="16" key="2">
    <citation type="journal article" date="2021" name="PeerJ">
        <title>Extensive microbial diversity within the chicken gut microbiome revealed by metagenomics and culture.</title>
        <authorList>
            <person name="Gilroy R."/>
            <person name="Ravi A."/>
            <person name="Getino M."/>
            <person name="Pursley I."/>
            <person name="Horton D.L."/>
            <person name="Alikhan N.F."/>
            <person name="Baker D."/>
            <person name="Gharbi K."/>
            <person name="Hall N."/>
            <person name="Watson M."/>
            <person name="Adriaenssens E.M."/>
            <person name="Foster-Nyarko E."/>
            <person name="Jarju S."/>
            <person name="Secka A."/>
            <person name="Antonio M."/>
            <person name="Oren A."/>
            <person name="Chaudhuri R.R."/>
            <person name="La Ragione R."/>
            <person name="Hildebrand F."/>
            <person name="Pallen M.J."/>
        </authorList>
    </citation>
    <scope>NUCLEOTIDE SEQUENCE</scope>
    <source>
        <strain evidence="16">CHK154-7741</strain>
    </source>
</reference>
<dbReference type="EC" id="2.7.7.101" evidence="12"/>
<comment type="cofactor">
    <cofactor evidence="12 13 14">
        <name>Zn(2+)</name>
        <dbReference type="ChEBI" id="CHEBI:29105"/>
    </cofactor>
    <text evidence="12 13 14">Binds 1 zinc ion per monomer.</text>
</comment>
<keyword evidence="10 12" id="KW-0238">DNA-binding</keyword>
<comment type="subunit">
    <text evidence="12">Monomer. Interacts with DnaB.</text>
</comment>
<comment type="domain">
    <text evidence="12">Contains an N-terminal zinc-binding domain, a central core domain that contains the primase activity, and a C-terminal DnaB-binding domain.</text>
</comment>
<evidence type="ECO:0000256" key="14">
    <source>
        <dbReference type="PIRSR" id="PIRSR002811-1"/>
    </source>
</evidence>
<dbReference type="PROSITE" id="PS50880">
    <property type="entry name" value="TOPRIM"/>
    <property type="match status" value="1"/>
</dbReference>
<dbReference type="FunFam" id="3.90.580.10:FF:000001">
    <property type="entry name" value="DNA primase"/>
    <property type="match status" value="1"/>
</dbReference>
<dbReference type="SUPFAM" id="SSF56731">
    <property type="entry name" value="DNA primase core"/>
    <property type="match status" value="1"/>
</dbReference>
<evidence type="ECO:0000256" key="13">
    <source>
        <dbReference type="PIRNR" id="PIRNR002811"/>
    </source>
</evidence>